<comment type="subunit">
    <text evidence="4">Part of the 30S ribosomal subunit.</text>
</comment>
<comment type="similarity">
    <text evidence="1 4">Belongs to the universal ribosomal protein uS11 family.</text>
</comment>
<proteinExistence type="inferred from homology"/>
<dbReference type="GeneID" id="35447690"/>
<dbReference type="InterPro" id="IPR001971">
    <property type="entry name" value="Ribosomal_uS11"/>
</dbReference>
<keyword evidence="2 4" id="KW-0689">Ribosomal protein</keyword>
<dbReference type="GO" id="GO:0006412">
    <property type="term" value="P:translation"/>
    <property type="evidence" value="ECO:0007669"/>
    <property type="project" value="UniProtKB-UniRule"/>
</dbReference>
<accession>A0A2H4EC67</accession>
<dbReference type="GO" id="GO:1990904">
    <property type="term" value="C:ribonucleoprotein complex"/>
    <property type="evidence" value="ECO:0007669"/>
    <property type="project" value="UniProtKB-KW"/>
</dbReference>
<dbReference type="Gene3D" id="3.30.420.80">
    <property type="entry name" value="Ribosomal protein S11"/>
    <property type="match status" value="1"/>
</dbReference>
<comment type="subcellular location">
    <subcellularLocation>
        <location evidence="4">Plastid</location>
        <location evidence="4">Chloroplast</location>
    </subcellularLocation>
</comment>
<dbReference type="InterPro" id="IPR036967">
    <property type="entry name" value="Ribosomal_uS11_sf"/>
</dbReference>
<dbReference type="SUPFAM" id="SSF53137">
    <property type="entry name" value="Translational machinery components"/>
    <property type="match status" value="1"/>
</dbReference>
<evidence type="ECO:0000256" key="1">
    <source>
        <dbReference type="ARBA" id="ARBA00006194"/>
    </source>
</evidence>
<dbReference type="GO" id="GO:0003735">
    <property type="term" value="F:structural constituent of ribosome"/>
    <property type="evidence" value="ECO:0007669"/>
    <property type="project" value="InterPro"/>
</dbReference>
<dbReference type="RefSeq" id="YP_009450119.1">
    <property type="nucleotide sequence ID" value="NC_036664.1"/>
</dbReference>
<protein>
    <recommendedName>
        <fullName evidence="4">Small ribosomal subunit protein uS11c</fullName>
    </recommendedName>
</protein>
<evidence type="ECO:0000256" key="2">
    <source>
        <dbReference type="ARBA" id="ARBA00022980"/>
    </source>
</evidence>
<dbReference type="PIRSF" id="PIRSF002131">
    <property type="entry name" value="Ribosomal_S11"/>
    <property type="match status" value="1"/>
</dbReference>
<sequence>MSKPIPRIDLRNNKYIDPHKNKCIILLKSIIHVQTSFNNTIVTVTDVHGQVIYWCSGGTSRLKGSRRGTPYATQTAIFNAIHTIIHQDIQQVGVMIKGSGLGRDVTLRALHRSGILLSFVRDVTPMSHNGCRPPKKRRV</sequence>
<keyword evidence="5" id="KW-0150">Chloroplast</keyword>
<keyword evidence="3 4" id="KW-0687">Ribonucleoprotein</keyword>
<keyword evidence="4" id="KW-0699">rRNA-binding</keyword>
<keyword evidence="4" id="KW-0694">RNA-binding</keyword>
<evidence type="ECO:0000313" key="5">
    <source>
        <dbReference type="EMBL" id="ANK36316.1"/>
    </source>
</evidence>
<geneLocation type="chloroplast" evidence="5"/>
<dbReference type="HAMAP" id="MF_01310">
    <property type="entry name" value="Ribosomal_uS11"/>
    <property type="match status" value="1"/>
</dbReference>
<dbReference type="GO" id="GO:0005840">
    <property type="term" value="C:ribosome"/>
    <property type="evidence" value="ECO:0007669"/>
    <property type="project" value="UniProtKB-KW"/>
</dbReference>
<dbReference type="Pfam" id="PF00411">
    <property type="entry name" value="Ribosomal_S11"/>
    <property type="match status" value="1"/>
</dbReference>
<dbReference type="PANTHER" id="PTHR11759">
    <property type="entry name" value="40S RIBOSOMAL PROTEIN S14/30S RIBOSOMAL PROTEIN S11"/>
    <property type="match status" value="1"/>
</dbReference>
<dbReference type="GO" id="GO:0009507">
    <property type="term" value="C:chloroplast"/>
    <property type="evidence" value="ECO:0007669"/>
    <property type="project" value="UniProtKB-SubCell"/>
</dbReference>
<name>A0A2H4EC67_9LILI</name>
<dbReference type="GO" id="GO:0019843">
    <property type="term" value="F:rRNA binding"/>
    <property type="evidence" value="ECO:0007669"/>
    <property type="project" value="UniProtKB-UniRule"/>
</dbReference>
<gene>
    <name evidence="4 5" type="primary">rps11</name>
    <name evidence="5" type="ORF">BuobCp009</name>
</gene>
<organism evidence="5">
    <name type="scientific">Burmannia oblonga</name>
    <dbReference type="NCBI Taxonomy" id="396658"/>
    <lineage>
        <taxon>Eukaryota</taxon>
        <taxon>Viridiplantae</taxon>
        <taxon>Streptophyta</taxon>
        <taxon>Embryophyta</taxon>
        <taxon>Tracheophyta</taxon>
        <taxon>Spermatophyta</taxon>
        <taxon>Magnoliopsida</taxon>
        <taxon>Liliopsida</taxon>
        <taxon>Dioscoreales</taxon>
        <taxon>Burmanniaceae</taxon>
        <taxon>Burmannia</taxon>
    </lineage>
</organism>
<dbReference type="AlphaFoldDB" id="A0A2H4EC67"/>
<reference evidence="5" key="1">
    <citation type="submission" date="2015-09" db="EMBL/GenBank/DDBJ databases">
        <title>Multiple independent plastid gene losses in the Burmannia (Burmanniaceae).</title>
        <authorList>
            <person name="Jo S."/>
            <person name="Kim K.-J."/>
        </authorList>
    </citation>
    <scope>NUCLEOTIDE SEQUENCE</scope>
</reference>
<keyword evidence="5" id="KW-0934">Plastid</keyword>
<dbReference type="NCBIfam" id="NF003698">
    <property type="entry name" value="PRK05309.1"/>
    <property type="match status" value="1"/>
</dbReference>
<evidence type="ECO:0000256" key="3">
    <source>
        <dbReference type="ARBA" id="ARBA00023274"/>
    </source>
</evidence>
<dbReference type="EMBL" id="KT734622">
    <property type="protein sequence ID" value="ANK36316.1"/>
    <property type="molecule type" value="Genomic_DNA"/>
</dbReference>
<evidence type="ECO:0000256" key="4">
    <source>
        <dbReference type="HAMAP-Rule" id="MF_01310"/>
    </source>
</evidence>